<dbReference type="PANTHER" id="PTHR11264:SF0">
    <property type="entry name" value="URACIL-DNA GLYCOSYLASE"/>
    <property type="match status" value="1"/>
</dbReference>
<dbReference type="GO" id="GO:0004844">
    <property type="term" value="F:uracil DNA N-glycosylase activity"/>
    <property type="evidence" value="ECO:0007669"/>
    <property type="project" value="UniProtKB-UniRule"/>
</dbReference>
<dbReference type="InterPro" id="IPR018085">
    <property type="entry name" value="Ura-DNA_Glyclase_AS"/>
</dbReference>
<evidence type="ECO:0000256" key="11">
    <source>
        <dbReference type="RuleBase" id="RU003780"/>
    </source>
</evidence>
<keyword evidence="13" id="KW-0326">Glycosidase</keyword>
<gene>
    <name evidence="9 13" type="primary">ung</name>
    <name evidence="13" type="ORF">ERS852498_00583</name>
</gene>
<dbReference type="InterPro" id="IPR005122">
    <property type="entry name" value="Uracil-DNA_glycosylase-like"/>
</dbReference>
<dbReference type="NCBIfam" id="NF003592">
    <property type="entry name" value="PRK05254.1-5"/>
    <property type="match status" value="1"/>
</dbReference>
<comment type="function">
    <text evidence="2 9 11">Excises uracil residues from the DNA which can arise as a result of misincorporation of dUMP residues by DNA polymerase or due to deamination of cytosine.</text>
</comment>
<dbReference type="RefSeq" id="WP_055265417.1">
    <property type="nucleotide sequence ID" value="NZ_CZAL01000002.1"/>
</dbReference>
<dbReference type="NCBIfam" id="NF003591">
    <property type="entry name" value="PRK05254.1-4"/>
    <property type="match status" value="1"/>
</dbReference>
<protein>
    <recommendedName>
        <fullName evidence="5 9">Uracil-DNA glycosylase</fullName>
        <shortName evidence="9">UDG</shortName>
        <ecNumber evidence="4 9">3.2.2.27</ecNumber>
    </recommendedName>
</protein>
<evidence type="ECO:0000256" key="5">
    <source>
        <dbReference type="ARBA" id="ARBA00018429"/>
    </source>
</evidence>
<dbReference type="NCBIfam" id="TIGR00628">
    <property type="entry name" value="ung"/>
    <property type="match status" value="1"/>
</dbReference>
<evidence type="ECO:0000256" key="8">
    <source>
        <dbReference type="ARBA" id="ARBA00023204"/>
    </source>
</evidence>
<accession>A0A174IA62</accession>
<dbReference type="EMBL" id="CZAL01000002">
    <property type="protein sequence ID" value="CUO82497.1"/>
    <property type="molecule type" value="Genomic_DNA"/>
</dbReference>
<dbReference type="PROSITE" id="PS00130">
    <property type="entry name" value="U_DNA_GLYCOSYLASE"/>
    <property type="match status" value="1"/>
</dbReference>
<sequence length="231" mass="26402">MPPLSGSWANALKGEFSKDYYKKLFQTVGAEYKTRTIYPPADDIFNAFHFTPLEQVKVVILGQDPYHEPGQAHGLCFSVKPEVDIPPSLVNIYKELEDDLGCYIPNNGYLEKWARQGVLMLNTVLTVRAHQANSHKEIGWEQFTDAAIKVLAGQDRPMVFILWGRPAQRKKEMIHNPKHLVLMSAHPSPLSAYRGFFGSHPFSRTNEYLEENGLAPIDWQIENVIREQKHE</sequence>
<keyword evidence="7 9" id="KW-0378">Hydrolase</keyword>
<dbReference type="FunFam" id="3.40.470.10:FF:000001">
    <property type="entry name" value="Uracil-DNA glycosylase"/>
    <property type="match status" value="1"/>
</dbReference>
<dbReference type="InterPro" id="IPR002043">
    <property type="entry name" value="UDG_fam1"/>
</dbReference>
<evidence type="ECO:0000256" key="3">
    <source>
        <dbReference type="ARBA" id="ARBA00008184"/>
    </source>
</evidence>
<keyword evidence="9" id="KW-0963">Cytoplasm</keyword>
<feature type="active site" description="Proton acceptor" evidence="9 10">
    <location>
        <position position="64"/>
    </location>
</feature>
<dbReference type="GO" id="GO:0005737">
    <property type="term" value="C:cytoplasm"/>
    <property type="evidence" value="ECO:0007669"/>
    <property type="project" value="UniProtKB-SubCell"/>
</dbReference>
<evidence type="ECO:0000259" key="12">
    <source>
        <dbReference type="SMART" id="SM00986"/>
    </source>
</evidence>
<reference evidence="13 14" key="1">
    <citation type="submission" date="2015-09" db="EMBL/GenBank/DDBJ databases">
        <authorList>
            <consortium name="Pathogen Informatics"/>
        </authorList>
    </citation>
    <scope>NUCLEOTIDE SEQUENCE [LARGE SCALE GENOMIC DNA]</scope>
    <source>
        <strain evidence="13 14">2789STDY5834885</strain>
    </source>
</reference>
<dbReference type="GO" id="GO:0097510">
    <property type="term" value="P:base-excision repair, AP site formation via deaminated base removal"/>
    <property type="evidence" value="ECO:0007669"/>
    <property type="project" value="TreeGrafter"/>
</dbReference>
<dbReference type="NCBIfam" id="NF003589">
    <property type="entry name" value="PRK05254.1-2"/>
    <property type="match status" value="1"/>
</dbReference>
<dbReference type="Proteomes" id="UP000095709">
    <property type="component" value="Unassembled WGS sequence"/>
</dbReference>
<keyword evidence="8 9" id="KW-0234">DNA repair</keyword>
<name>A0A174IA62_9FIRM</name>
<dbReference type="HAMAP" id="MF_00148">
    <property type="entry name" value="UDG"/>
    <property type="match status" value="1"/>
</dbReference>
<comment type="similarity">
    <text evidence="3 9 11">Belongs to the uracil-DNA glycosylase (UDG) superfamily. UNG family.</text>
</comment>
<dbReference type="AlphaFoldDB" id="A0A174IA62"/>
<dbReference type="PANTHER" id="PTHR11264">
    <property type="entry name" value="URACIL-DNA GLYCOSYLASE"/>
    <property type="match status" value="1"/>
</dbReference>
<evidence type="ECO:0000313" key="13">
    <source>
        <dbReference type="EMBL" id="CUO82497.1"/>
    </source>
</evidence>
<dbReference type="NCBIfam" id="NF003588">
    <property type="entry name" value="PRK05254.1-1"/>
    <property type="match status" value="1"/>
</dbReference>
<evidence type="ECO:0000256" key="2">
    <source>
        <dbReference type="ARBA" id="ARBA00002631"/>
    </source>
</evidence>
<dbReference type="SUPFAM" id="SSF52141">
    <property type="entry name" value="Uracil-DNA glycosylase-like"/>
    <property type="match status" value="1"/>
</dbReference>
<evidence type="ECO:0000256" key="7">
    <source>
        <dbReference type="ARBA" id="ARBA00022801"/>
    </source>
</evidence>
<dbReference type="Gene3D" id="3.40.470.10">
    <property type="entry name" value="Uracil-DNA glycosylase-like domain"/>
    <property type="match status" value="1"/>
</dbReference>
<evidence type="ECO:0000256" key="1">
    <source>
        <dbReference type="ARBA" id="ARBA00001400"/>
    </source>
</evidence>
<dbReference type="Pfam" id="PF03167">
    <property type="entry name" value="UDG"/>
    <property type="match status" value="1"/>
</dbReference>
<evidence type="ECO:0000256" key="4">
    <source>
        <dbReference type="ARBA" id="ARBA00012030"/>
    </source>
</evidence>
<keyword evidence="6 9" id="KW-0227">DNA damage</keyword>
<feature type="domain" description="Uracil-DNA glycosylase-like" evidence="12">
    <location>
        <begin position="49"/>
        <end position="209"/>
    </location>
</feature>
<dbReference type="SMART" id="SM00987">
    <property type="entry name" value="UreE_C"/>
    <property type="match status" value="1"/>
</dbReference>
<dbReference type="CDD" id="cd10027">
    <property type="entry name" value="UDG-F1-like"/>
    <property type="match status" value="1"/>
</dbReference>
<comment type="catalytic activity">
    <reaction evidence="1 9 11">
        <text>Hydrolyzes single-stranded DNA or mismatched double-stranded DNA and polynucleotides, releasing free uracil.</text>
        <dbReference type="EC" id="3.2.2.27"/>
    </reaction>
</comment>
<dbReference type="InterPro" id="IPR036895">
    <property type="entry name" value="Uracil-DNA_glycosylase-like_sf"/>
</dbReference>
<evidence type="ECO:0000256" key="10">
    <source>
        <dbReference type="PROSITE-ProRule" id="PRU10072"/>
    </source>
</evidence>
<evidence type="ECO:0000256" key="6">
    <source>
        <dbReference type="ARBA" id="ARBA00022763"/>
    </source>
</evidence>
<evidence type="ECO:0000313" key="14">
    <source>
        <dbReference type="Proteomes" id="UP000095709"/>
    </source>
</evidence>
<proteinExistence type="inferred from homology"/>
<evidence type="ECO:0000256" key="9">
    <source>
        <dbReference type="HAMAP-Rule" id="MF_00148"/>
    </source>
</evidence>
<comment type="subcellular location">
    <subcellularLocation>
        <location evidence="9">Cytoplasm</location>
    </subcellularLocation>
</comment>
<dbReference type="SMART" id="SM00986">
    <property type="entry name" value="UDG"/>
    <property type="match status" value="1"/>
</dbReference>
<organism evidence="13 14">
    <name type="scientific">Fusicatenibacter saccharivorans</name>
    <dbReference type="NCBI Taxonomy" id="1150298"/>
    <lineage>
        <taxon>Bacteria</taxon>
        <taxon>Bacillati</taxon>
        <taxon>Bacillota</taxon>
        <taxon>Clostridia</taxon>
        <taxon>Lachnospirales</taxon>
        <taxon>Lachnospiraceae</taxon>
        <taxon>Fusicatenibacter</taxon>
    </lineage>
</organism>
<dbReference type="EC" id="3.2.2.27" evidence="4 9"/>